<dbReference type="Proteomes" id="UP000515377">
    <property type="component" value="Chromosome"/>
</dbReference>
<protein>
    <submittedName>
        <fullName evidence="1">Capsid protein</fullName>
    </submittedName>
</protein>
<dbReference type="AlphaFoldDB" id="A0A9X7UFF4"/>
<organism evidence="1 2">
    <name type="scientific">Sphingobium yanoikuyae</name>
    <name type="common">Sphingomonas yanoikuyae</name>
    <dbReference type="NCBI Taxonomy" id="13690"/>
    <lineage>
        <taxon>Bacteria</taxon>
        <taxon>Pseudomonadati</taxon>
        <taxon>Pseudomonadota</taxon>
        <taxon>Alphaproteobacteria</taxon>
        <taxon>Sphingomonadales</taxon>
        <taxon>Sphingomonadaceae</taxon>
        <taxon>Sphingobium</taxon>
    </lineage>
</organism>
<name>A0A9X7UFF4_SPHYA</name>
<dbReference type="EMBL" id="CP060122">
    <property type="protein sequence ID" value="QNG47419.1"/>
    <property type="molecule type" value="Genomic_DNA"/>
</dbReference>
<dbReference type="Gene3D" id="3.90.1690.10">
    <property type="entry name" value="phage-related protein like domain"/>
    <property type="match status" value="1"/>
</dbReference>
<reference evidence="1 2" key="1">
    <citation type="submission" date="2020-07" db="EMBL/GenBank/DDBJ databases">
        <title>Whole genome sequence of Sphingobium yanoikuyae A3.</title>
        <authorList>
            <person name="Han S.-S."/>
        </authorList>
    </citation>
    <scope>NUCLEOTIDE SEQUENCE [LARGE SCALE GENOMIC DNA]</scope>
    <source>
        <strain evidence="1 2">A3</strain>
    </source>
</reference>
<dbReference type="InterPro" id="IPR053738">
    <property type="entry name" value="Lambda_capsid_assembly"/>
</dbReference>
<evidence type="ECO:0000313" key="1">
    <source>
        <dbReference type="EMBL" id="QNG47419.1"/>
    </source>
</evidence>
<sequence>MDRPFVTDAGLTAIAIGYKNPSINYVADKVLPRSDVTAEKFKWTEYPLEEGFNVPDAEVGRKGRVQQLEFGGTERTSSVKDYGLDSPIPYSDIDAAAKARAAGTSTFDPEGHATMMLTDAMLNQREVRVAGMIQNPNNYSAGRKVTLAGTSQLSDYANSDPIGRISAGCDSTLVFRPNIGVMGRAVWSIVNKHPKVVNAVKGNVTDSGIITLAQWTELFRDEGITEWIIGDSWYNTAKPGQPVALSRAWGKHISLLHVNPIATPEGGGITYGLTAQYGSRIAGRIEDQDIGLEGGFRVRSGERVKEEIVAKDVGAFIQNAVA</sequence>
<evidence type="ECO:0000313" key="2">
    <source>
        <dbReference type="Proteomes" id="UP000515377"/>
    </source>
</evidence>
<proteinExistence type="predicted"/>
<accession>A0A9X7UFF4</accession>
<gene>
    <name evidence="1" type="ORF">H3V42_07360</name>
</gene>